<name>A0A078B0C9_STYLE</name>
<sequence>MENYQKQQREAEEEEISYRQLRENALQKITQKQQQFSERISTFLLNLDSKHKVMTDNYSKCIQTQCQSLNAHIQLKKNAEDKQSKMYAVDDKFFNDTHDKEYVFANLEDEPVINDYNKCVDTCGKSLHMMRFELEYQLREFHLNFNECFYFCRLDTSNTIGCNYRCFDVYNQVFNDVELKLNSEYDKYIQNIV</sequence>
<dbReference type="Proteomes" id="UP000039865">
    <property type="component" value="Unassembled WGS sequence"/>
</dbReference>
<evidence type="ECO:0000313" key="2">
    <source>
        <dbReference type="Proteomes" id="UP000039865"/>
    </source>
</evidence>
<dbReference type="InParanoid" id="A0A078B0C9"/>
<reference evidence="1 2" key="1">
    <citation type="submission" date="2014-06" db="EMBL/GenBank/DDBJ databases">
        <authorList>
            <person name="Swart Estienne"/>
        </authorList>
    </citation>
    <scope>NUCLEOTIDE SEQUENCE [LARGE SCALE GENOMIC DNA]</scope>
    <source>
        <strain evidence="1 2">130c</strain>
    </source>
</reference>
<organism evidence="1 2">
    <name type="scientific">Stylonychia lemnae</name>
    <name type="common">Ciliate</name>
    <dbReference type="NCBI Taxonomy" id="5949"/>
    <lineage>
        <taxon>Eukaryota</taxon>
        <taxon>Sar</taxon>
        <taxon>Alveolata</taxon>
        <taxon>Ciliophora</taxon>
        <taxon>Intramacronucleata</taxon>
        <taxon>Spirotrichea</taxon>
        <taxon>Stichotrichia</taxon>
        <taxon>Sporadotrichida</taxon>
        <taxon>Oxytrichidae</taxon>
        <taxon>Stylonychinae</taxon>
        <taxon>Stylonychia</taxon>
    </lineage>
</organism>
<dbReference type="AlphaFoldDB" id="A0A078B0C9"/>
<evidence type="ECO:0000313" key="1">
    <source>
        <dbReference type="EMBL" id="CDW86548.1"/>
    </source>
</evidence>
<dbReference type="EMBL" id="CCKQ01014756">
    <property type="protein sequence ID" value="CDW86548.1"/>
    <property type="molecule type" value="Genomic_DNA"/>
</dbReference>
<proteinExistence type="predicted"/>
<protein>
    <submittedName>
        <fullName evidence="1">Uncharacterized protein</fullName>
    </submittedName>
</protein>
<keyword evidence="2" id="KW-1185">Reference proteome</keyword>
<accession>A0A078B0C9</accession>
<gene>
    <name evidence="1" type="primary">Contig6702.g7168</name>
    <name evidence="1" type="ORF">STYLEM_15643</name>
</gene>